<evidence type="ECO:0000313" key="2">
    <source>
        <dbReference type="Proteomes" id="UP000295681"/>
    </source>
</evidence>
<dbReference type="RefSeq" id="WP_010008605.1">
    <property type="nucleotide sequence ID" value="NZ_JAGYGP010000001.1"/>
</dbReference>
<evidence type="ECO:0000313" key="1">
    <source>
        <dbReference type="EMBL" id="TDG67715.1"/>
    </source>
</evidence>
<reference evidence="1 2" key="1">
    <citation type="journal article" date="2019" name="Appl. Microbiol. Biotechnol.">
        <title>Uncovering carbohydrate metabolism through a genotype-phenotype association study of 56 lactic acid bacteria genomes.</title>
        <authorList>
            <person name="Buron-Moles G."/>
            <person name="Chailyan A."/>
            <person name="Dolejs I."/>
            <person name="Forster J."/>
            <person name="Miks M.H."/>
        </authorList>
    </citation>
    <scope>NUCLEOTIDE SEQUENCE [LARGE SCALE GENOMIC DNA]</scope>
    <source>
        <strain evidence="1 2">ATCC 700006</strain>
    </source>
</reference>
<dbReference type="Proteomes" id="UP000295681">
    <property type="component" value="Unassembled WGS sequence"/>
</dbReference>
<dbReference type="EMBL" id="PUFI01000015">
    <property type="protein sequence ID" value="TDG67715.1"/>
    <property type="molecule type" value="Genomic_DNA"/>
</dbReference>
<dbReference type="AlphaFoldDB" id="A0A4R5N7B3"/>
<organism evidence="1 2">
    <name type="scientific">Leuconostoc fallax</name>
    <dbReference type="NCBI Taxonomy" id="1251"/>
    <lineage>
        <taxon>Bacteria</taxon>
        <taxon>Bacillati</taxon>
        <taxon>Bacillota</taxon>
        <taxon>Bacilli</taxon>
        <taxon>Lactobacillales</taxon>
        <taxon>Lactobacillaceae</taxon>
        <taxon>Leuconostoc</taxon>
    </lineage>
</organism>
<protein>
    <submittedName>
        <fullName evidence="1">Uncharacterized protein</fullName>
    </submittedName>
</protein>
<gene>
    <name evidence="1" type="ORF">C5L23_001514</name>
</gene>
<keyword evidence="2" id="KW-1185">Reference proteome</keyword>
<name>A0A4R5N7B3_9LACO</name>
<sequence>MVKNKFNATQFLSSLFHYVRDFNFNHIIFEVNRYKTSVKLVRKSQTYGNAELFYVSADTKAFAPVISQINAAIELAELEGTQQASVKTPDLQREEQIFQFRLREFGHGKYQLDLSI</sequence>
<comment type="caution">
    <text evidence="1">The sequence shown here is derived from an EMBL/GenBank/DDBJ whole genome shotgun (WGS) entry which is preliminary data.</text>
</comment>
<accession>A0A4R5N7B3</accession>
<dbReference type="STRING" id="907931.GCA_000165675_00135"/>
<proteinExistence type="predicted"/>